<feature type="compositionally biased region" description="Basic and acidic residues" evidence="1">
    <location>
        <begin position="55"/>
        <end position="72"/>
    </location>
</feature>
<dbReference type="EMBL" id="CP039349">
    <property type="protein sequence ID" value="QCD93992.1"/>
    <property type="molecule type" value="Genomic_DNA"/>
</dbReference>
<keyword evidence="3" id="KW-1185">Reference proteome</keyword>
<organism evidence="2 3">
    <name type="scientific">Vigna unguiculata</name>
    <name type="common">Cowpea</name>
    <dbReference type="NCBI Taxonomy" id="3917"/>
    <lineage>
        <taxon>Eukaryota</taxon>
        <taxon>Viridiplantae</taxon>
        <taxon>Streptophyta</taxon>
        <taxon>Embryophyta</taxon>
        <taxon>Tracheophyta</taxon>
        <taxon>Spermatophyta</taxon>
        <taxon>Magnoliopsida</taxon>
        <taxon>eudicotyledons</taxon>
        <taxon>Gunneridae</taxon>
        <taxon>Pentapetalae</taxon>
        <taxon>rosids</taxon>
        <taxon>fabids</taxon>
        <taxon>Fabales</taxon>
        <taxon>Fabaceae</taxon>
        <taxon>Papilionoideae</taxon>
        <taxon>50 kb inversion clade</taxon>
        <taxon>NPAAA clade</taxon>
        <taxon>indigoferoid/millettioid clade</taxon>
        <taxon>Phaseoleae</taxon>
        <taxon>Vigna</taxon>
    </lineage>
</organism>
<reference evidence="2 3" key="1">
    <citation type="submission" date="2019-04" db="EMBL/GenBank/DDBJ databases">
        <title>An improved genome assembly and genetic linkage map for asparagus bean, Vigna unguiculata ssp. sesquipedialis.</title>
        <authorList>
            <person name="Xia Q."/>
            <person name="Zhang R."/>
            <person name="Dong Y."/>
        </authorList>
    </citation>
    <scope>NUCLEOTIDE SEQUENCE [LARGE SCALE GENOMIC DNA]</scope>
    <source>
        <tissue evidence="2">Leaf</tissue>
    </source>
</reference>
<feature type="region of interest" description="Disordered" evidence="1">
    <location>
        <begin position="51"/>
        <end position="72"/>
    </location>
</feature>
<evidence type="ECO:0000313" key="2">
    <source>
        <dbReference type="EMBL" id="QCD93992.1"/>
    </source>
</evidence>
<dbReference type="AlphaFoldDB" id="A0A4D6LYM5"/>
<evidence type="ECO:0000256" key="1">
    <source>
        <dbReference type="SAM" id="MobiDB-lite"/>
    </source>
</evidence>
<evidence type="ECO:0000313" key="3">
    <source>
        <dbReference type="Proteomes" id="UP000501690"/>
    </source>
</evidence>
<protein>
    <submittedName>
        <fullName evidence="2">Uncharacterized protein</fullName>
    </submittedName>
</protein>
<gene>
    <name evidence="2" type="ORF">DEO72_LG5g2070</name>
</gene>
<proteinExistence type="predicted"/>
<accession>A0A4D6LYM5</accession>
<dbReference type="Proteomes" id="UP000501690">
    <property type="component" value="Linkage Group LG5"/>
</dbReference>
<sequence length="72" mass="7426">MTDVSAAAMRWCERGGVAVLMVVDGDGAAGCALQVKVARRRKMVVAPLLQIGGGRRGDGGDSCHGDGRRGEN</sequence>
<name>A0A4D6LYM5_VIGUN</name>